<dbReference type="PANTHER" id="PTHR43522">
    <property type="entry name" value="TRANSKETOLASE"/>
    <property type="match status" value="1"/>
</dbReference>
<dbReference type="Pfam" id="PF00456">
    <property type="entry name" value="Transketolase_N"/>
    <property type="match status" value="1"/>
</dbReference>
<dbReference type="InterPro" id="IPR029061">
    <property type="entry name" value="THDP-binding"/>
</dbReference>
<comment type="caution">
    <text evidence="2">The sequence shown here is derived from an EMBL/GenBank/DDBJ whole genome shotgun (WGS) entry which is preliminary data.</text>
</comment>
<dbReference type="PANTHER" id="PTHR43522:SF2">
    <property type="entry name" value="TRANSKETOLASE 1-RELATED"/>
    <property type="match status" value="1"/>
</dbReference>
<evidence type="ECO:0000313" key="3">
    <source>
        <dbReference type="Proteomes" id="UP000656077"/>
    </source>
</evidence>
<sequence>NRDRFVLSAGHGSMLEYSLLHLFGYGVTVEDIKNFRQIGSLTPGHPEYGHTKGVEITTGPLGQGICNAVGFAMAEAHLAEKFNRPDYSVVDHYTYAIVGDGCLMEGISGEASSLAGTLGLGKLVVLYDSNNISIEG</sequence>
<dbReference type="Gene3D" id="3.40.50.970">
    <property type="match status" value="1"/>
</dbReference>
<dbReference type="GO" id="GO:0005829">
    <property type="term" value="C:cytosol"/>
    <property type="evidence" value="ECO:0007669"/>
    <property type="project" value="TreeGrafter"/>
</dbReference>
<dbReference type="GO" id="GO:0006098">
    <property type="term" value="P:pentose-phosphate shunt"/>
    <property type="evidence" value="ECO:0007669"/>
    <property type="project" value="TreeGrafter"/>
</dbReference>
<dbReference type="AlphaFoldDB" id="A0A964W5N3"/>
<accession>A0A964W5N3</accession>
<feature type="domain" description="Transketolase N-terminal" evidence="1">
    <location>
        <begin position="1"/>
        <end position="136"/>
    </location>
</feature>
<organism evidence="2 3">
    <name type="scientific">Clostridium chromiireducens</name>
    <dbReference type="NCBI Taxonomy" id="225345"/>
    <lineage>
        <taxon>Bacteria</taxon>
        <taxon>Bacillati</taxon>
        <taxon>Bacillota</taxon>
        <taxon>Clostridia</taxon>
        <taxon>Eubacteriales</taxon>
        <taxon>Clostridiaceae</taxon>
        <taxon>Clostridium</taxon>
    </lineage>
</organism>
<reference evidence="2" key="1">
    <citation type="submission" date="2019-12" db="EMBL/GenBank/DDBJ databases">
        <title>Microbes associate with the intestines of laboratory mice.</title>
        <authorList>
            <person name="Navarre W."/>
            <person name="Wong E."/>
        </authorList>
    </citation>
    <scope>NUCLEOTIDE SEQUENCE</scope>
    <source>
        <strain evidence="2">NM79_F5</strain>
    </source>
</reference>
<proteinExistence type="predicted"/>
<dbReference type="InterPro" id="IPR005474">
    <property type="entry name" value="Transketolase_N"/>
</dbReference>
<dbReference type="InterPro" id="IPR033247">
    <property type="entry name" value="Transketolase_fam"/>
</dbReference>
<feature type="non-terminal residue" evidence="2">
    <location>
        <position position="1"/>
    </location>
</feature>
<dbReference type="SUPFAM" id="SSF52518">
    <property type="entry name" value="Thiamin diphosphate-binding fold (THDP-binding)"/>
    <property type="match status" value="1"/>
</dbReference>
<dbReference type="EMBL" id="WSRQ01000210">
    <property type="protein sequence ID" value="MVX67492.1"/>
    <property type="molecule type" value="Genomic_DNA"/>
</dbReference>
<evidence type="ECO:0000313" key="2">
    <source>
        <dbReference type="EMBL" id="MVX67492.1"/>
    </source>
</evidence>
<gene>
    <name evidence="2" type="ORF">GKZ28_28285</name>
</gene>
<dbReference type="Proteomes" id="UP000656077">
    <property type="component" value="Unassembled WGS sequence"/>
</dbReference>
<name>A0A964W5N3_9CLOT</name>
<feature type="non-terminal residue" evidence="2">
    <location>
        <position position="136"/>
    </location>
</feature>
<protein>
    <submittedName>
        <fullName evidence="2">Transketolase</fullName>
    </submittedName>
</protein>
<evidence type="ECO:0000259" key="1">
    <source>
        <dbReference type="Pfam" id="PF00456"/>
    </source>
</evidence>
<dbReference type="GO" id="GO:0004802">
    <property type="term" value="F:transketolase activity"/>
    <property type="evidence" value="ECO:0007669"/>
    <property type="project" value="TreeGrafter"/>
</dbReference>